<sequence>MIIGLIKANFPGERRVPLLPEDISGFENELIVEKGFGEYLDITDEEYRAAGCRILDRKEIFKEAEAIFSLKLIQPSDYAELRPGQMIIGWTHPMGSGKEFMKDQVYPKNLTVVDLDSNAPSIYYKNTSKPAPLPKGLLYRNSFYAGFAGVQDALIRYGLYPDDSIKIAVLGSGNVAQGAFSSLSKYSSNIRMFYRKTMPVFKETYSTYDIIVNGIEIGKDDAPILSLEEQKNLKKGTFIIDVAADAGNAIEGTHFTTLSHPIYKEEGKYYYVVPNTPSLAYRNVSRILSKILSEHIFKSDTSRFKVSDEQ</sequence>
<evidence type="ECO:0000259" key="2">
    <source>
        <dbReference type="SMART" id="SM01002"/>
    </source>
</evidence>
<keyword evidence="1" id="KW-0560">Oxidoreductase</keyword>
<evidence type="ECO:0000259" key="3">
    <source>
        <dbReference type="SMART" id="SM01003"/>
    </source>
</evidence>
<gene>
    <name evidence="4" type="ORF">JW886_04715</name>
</gene>
<name>A0AA45QS67_9LACT</name>
<dbReference type="GO" id="GO:0005886">
    <property type="term" value="C:plasma membrane"/>
    <property type="evidence" value="ECO:0007669"/>
    <property type="project" value="TreeGrafter"/>
</dbReference>
<dbReference type="PANTHER" id="PTHR42795">
    <property type="entry name" value="ALANINE DEHYDROGENASE"/>
    <property type="match status" value="1"/>
</dbReference>
<dbReference type="RefSeq" id="WP_205872443.1">
    <property type="nucleotide sequence ID" value="NZ_CP070872.1"/>
</dbReference>
<evidence type="ECO:0000256" key="1">
    <source>
        <dbReference type="ARBA" id="ARBA00023002"/>
    </source>
</evidence>
<evidence type="ECO:0000313" key="5">
    <source>
        <dbReference type="Proteomes" id="UP000663608"/>
    </source>
</evidence>
<dbReference type="InterPro" id="IPR036291">
    <property type="entry name" value="NAD(P)-bd_dom_sf"/>
</dbReference>
<dbReference type="Pfam" id="PF05222">
    <property type="entry name" value="AlaDh_PNT_N"/>
    <property type="match status" value="1"/>
</dbReference>
<reference evidence="4 5" key="1">
    <citation type="submission" date="2021-02" db="EMBL/GenBank/DDBJ databases">
        <title>Complete genome sequence of Lactococcus lactis strain K_LL004.</title>
        <authorList>
            <person name="Kim H.B."/>
        </authorList>
    </citation>
    <scope>NUCLEOTIDE SEQUENCE [LARGE SCALE GENOMIC DNA]</scope>
    <source>
        <strain evidence="4 5">K_LL004</strain>
    </source>
</reference>
<dbReference type="SUPFAM" id="SSF52283">
    <property type="entry name" value="Formate/glycerate dehydrogenase catalytic domain-like"/>
    <property type="match status" value="1"/>
</dbReference>
<dbReference type="InterPro" id="IPR007886">
    <property type="entry name" value="AlaDH/PNT_N"/>
</dbReference>
<dbReference type="Proteomes" id="UP000663608">
    <property type="component" value="Chromosome"/>
</dbReference>
<dbReference type="Pfam" id="PF01262">
    <property type="entry name" value="AlaDh_PNT_C"/>
    <property type="match status" value="1"/>
</dbReference>
<feature type="domain" description="Alanine dehydrogenase/pyridine nucleotide transhydrogenase NAD(H)-binding" evidence="2">
    <location>
        <begin position="141"/>
        <end position="272"/>
    </location>
</feature>
<proteinExistence type="predicted"/>
<dbReference type="SMART" id="SM01002">
    <property type="entry name" value="AlaDh_PNT_C"/>
    <property type="match status" value="1"/>
</dbReference>
<dbReference type="InterPro" id="IPR007698">
    <property type="entry name" value="AlaDH/PNT_NAD(H)-bd"/>
</dbReference>
<organism evidence="4 5">
    <name type="scientific">Lactococcus taiwanensis</name>
    <dbReference type="NCBI Taxonomy" id="1151742"/>
    <lineage>
        <taxon>Bacteria</taxon>
        <taxon>Bacillati</taxon>
        <taxon>Bacillota</taxon>
        <taxon>Bacilli</taxon>
        <taxon>Lactobacillales</taxon>
        <taxon>Streptococcaceae</taxon>
        <taxon>Lactococcus</taxon>
    </lineage>
</organism>
<dbReference type="GO" id="GO:0006524">
    <property type="term" value="P:alanine catabolic process"/>
    <property type="evidence" value="ECO:0007669"/>
    <property type="project" value="TreeGrafter"/>
</dbReference>
<dbReference type="SUPFAM" id="SSF51735">
    <property type="entry name" value="NAD(P)-binding Rossmann-fold domains"/>
    <property type="match status" value="1"/>
</dbReference>
<dbReference type="SMART" id="SM01003">
    <property type="entry name" value="AlaDh_PNT_N"/>
    <property type="match status" value="1"/>
</dbReference>
<feature type="domain" description="Alanine dehydrogenase/pyridine nucleotide transhydrogenase N-terminal" evidence="3">
    <location>
        <begin position="4"/>
        <end position="119"/>
    </location>
</feature>
<dbReference type="PANTHER" id="PTHR42795:SF1">
    <property type="entry name" value="ALANINE DEHYDROGENASE"/>
    <property type="match status" value="1"/>
</dbReference>
<dbReference type="EMBL" id="CP070872">
    <property type="protein sequence ID" value="QSE77550.1"/>
    <property type="molecule type" value="Genomic_DNA"/>
</dbReference>
<protein>
    <submittedName>
        <fullName evidence="4">N(5)-(Carboxyethyl)ornithine synthase</fullName>
    </submittedName>
</protein>
<dbReference type="Gene3D" id="3.40.50.720">
    <property type="entry name" value="NAD(P)-binding Rossmann-like Domain"/>
    <property type="match status" value="2"/>
</dbReference>
<dbReference type="GO" id="GO:0000286">
    <property type="term" value="F:alanine dehydrogenase activity"/>
    <property type="evidence" value="ECO:0007669"/>
    <property type="project" value="TreeGrafter"/>
</dbReference>
<dbReference type="AlphaFoldDB" id="A0AA45QS67"/>
<accession>A0AA45QS67</accession>
<dbReference type="KEGG" id="lti:JW886_04715"/>
<keyword evidence="5" id="KW-1185">Reference proteome</keyword>
<evidence type="ECO:0000313" key="4">
    <source>
        <dbReference type="EMBL" id="QSE77550.1"/>
    </source>
</evidence>